<feature type="transmembrane region" description="Helical" evidence="1">
    <location>
        <begin position="113"/>
        <end position="134"/>
    </location>
</feature>
<keyword evidence="1" id="KW-0472">Membrane</keyword>
<reference evidence="2" key="1">
    <citation type="submission" date="2020-08" db="EMBL/GenBank/DDBJ databases">
        <authorList>
            <person name="Cejkova D."/>
            <person name="Kubasova T."/>
            <person name="Jahodarova E."/>
            <person name="Rychlik I."/>
        </authorList>
    </citation>
    <scope>NUCLEOTIDE SEQUENCE</scope>
    <source>
        <strain evidence="2">An559</strain>
    </source>
</reference>
<evidence type="ECO:0000313" key="3">
    <source>
        <dbReference type="Proteomes" id="UP000774750"/>
    </source>
</evidence>
<comment type="caution">
    <text evidence="2">The sequence shown here is derived from an EMBL/GenBank/DDBJ whole genome shotgun (WGS) entry which is preliminary data.</text>
</comment>
<protein>
    <submittedName>
        <fullName evidence="2">QueT transporter family protein</fullName>
    </submittedName>
</protein>
<feature type="transmembrane region" description="Helical" evidence="1">
    <location>
        <begin position="74"/>
        <end position="93"/>
    </location>
</feature>
<dbReference type="PANTHER" id="PTHR40044:SF1">
    <property type="entry name" value="INTEGRAL MEMBRANE PROTEIN"/>
    <property type="match status" value="1"/>
</dbReference>
<feature type="transmembrane region" description="Helical" evidence="1">
    <location>
        <begin position="12"/>
        <end position="32"/>
    </location>
</feature>
<reference evidence="2" key="2">
    <citation type="journal article" date="2021" name="Sci. Rep.">
        <title>The distribution of antibiotic resistance genes in chicken gut microbiota commensals.</title>
        <authorList>
            <person name="Juricova H."/>
            <person name="Matiasovicova J."/>
            <person name="Kubasova T."/>
            <person name="Cejkova D."/>
            <person name="Rychlik I."/>
        </authorList>
    </citation>
    <scope>NUCLEOTIDE SEQUENCE</scope>
    <source>
        <strain evidence="2">An559</strain>
    </source>
</reference>
<organism evidence="2 3">
    <name type="scientific">Merdimmobilis hominis</name>
    <dbReference type="NCBI Taxonomy" id="2897707"/>
    <lineage>
        <taxon>Bacteria</taxon>
        <taxon>Bacillati</taxon>
        <taxon>Bacillota</taxon>
        <taxon>Clostridia</taxon>
        <taxon>Eubacteriales</taxon>
        <taxon>Oscillospiraceae</taxon>
        <taxon>Merdimmobilis</taxon>
    </lineage>
</organism>
<keyword evidence="3" id="KW-1185">Reference proteome</keyword>
<evidence type="ECO:0000313" key="2">
    <source>
        <dbReference type="EMBL" id="MBM6920486.1"/>
    </source>
</evidence>
<dbReference type="PANTHER" id="PTHR40044">
    <property type="entry name" value="INTEGRAL MEMBRANE PROTEIN-RELATED"/>
    <property type="match status" value="1"/>
</dbReference>
<accession>A0A939BE32</accession>
<dbReference type="InterPro" id="IPR010387">
    <property type="entry name" value="QueT"/>
</dbReference>
<dbReference type="Pfam" id="PF06177">
    <property type="entry name" value="QueT"/>
    <property type="match status" value="1"/>
</dbReference>
<dbReference type="PIRSF" id="PIRSF031501">
    <property type="entry name" value="QueT"/>
    <property type="match status" value="1"/>
</dbReference>
<dbReference type="AlphaFoldDB" id="A0A939BE32"/>
<keyword evidence="1" id="KW-0812">Transmembrane</keyword>
<name>A0A939BE32_9FIRM</name>
<proteinExistence type="predicted"/>
<feature type="transmembrane region" description="Helical" evidence="1">
    <location>
        <begin position="39"/>
        <end position="68"/>
    </location>
</feature>
<keyword evidence="1" id="KW-1133">Transmembrane helix</keyword>
<feature type="transmembrane region" description="Helical" evidence="1">
    <location>
        <begin position="140"/>
        <end position="163"/>
    </location>
</feature>
<sequence>MKNTKTITRAAMIAGLYAAITFATFFMSFGAVQYRVSEALTILPVFTASAIPGLSVGCAIANLVGFMLGVNPVGALDAVFGTAATLIAALITWRIGKCKSRVVRYTLAPLPPVLLNAVIVGFEICVFFVGTLTWETFLVNAFLVFIGEAVVCYVLGVPLMAVLEHKDRAKHIFG</sequence>
<gene>
    <name evidence="2" type="ORF">H6A12_04865</name>
</gene>
<dbReference type="Proteomes" id="UP000774750">
    <property type="component" value="Unassembled WGS sequence"/>
</dbReference>
<dbReference type="RefSeq" id="WP_204445418.1">
    <property type="nucleotide sequence ID" value="NZ_JACJKY010000006.1"/>
</dbReference>
<dbReference type="EMBL" id="JACJKY010000006">
    <property type="protein sequence ID" value="MBM6920486.1"/>
    <property type="molecule type" value="Genomic_DNA"/>
</dbReference>
<evidence type="ECO:0000256" key="1">
    <source>
        <dbReference type="SAM" id="Phobius"/>
    </source>
</evidence>